<name>A0ABW5KNS2_9SPHI</name>
<dbReference type="SUPFAM" id="SSF53448">
    <property type="entry name" value="Nucleotide-diphospho-sugar transferases"/>
    <property type="match status" value="1"/>
</dbReference>
<proteinExistence type="predicted"/>
<evidence type="ECO:0000313" key="3">
    <source>
        <dbReference type="Proteomes" id="UP001597545"/>
    </source>
</evidence>
<dbReference type="PANTHER" id="PTHR22916:SF3">
    <property type="entry name" value="UDP-GLCNAC:BETAGAL BETA-1,3-N-ACETYLGLUCOSAMINYLTRANSFERASE-LIKE PROTEIN 1"/>
    <property type="match status" value="1"/>
</dbReference>
<protein>
    <submittedName>
        <fullName evidence="2">Glycosyltransferase family 2 protein</fullName>
    </submittedName>
</protein>
<dbReference type="Gene3D" id="3.90.550.10">
    <property type="entry name" value="Spore Coat Polysaccharide Biosynthesis Protein SpsA, Chain A"/>
    <property type="match status" value="1"/>
</dbReference>
<evidence type="ECO:0000313" key="2">
    <source>
        <dbReference type="EMBL" id="MFD2549948.1"/>
    </source>
</evidence>
<evidence type="ECO:0000259" key="1">
    <source>
        <dbReference type="Pfam" id="PF00535"/>
    </source>
</evidence>
<dbReference type="InterPro" id="IPR001173">
    <property type="entry name" value="Glyco_trans_2-like"/>
</dbReference>
<dbReference type="RefSeq" id="WP_380906333.1">
    <property type="nucleotide sequence ID" value="NZ_JBHUEG010000018.1"/>
</dbReference>
<dbReference type="Proteomes" id="UP001597545">
    <property type="component" value="Unassembled WGS sequence"/>
</dbReference>
<sequence length="310" mass="36122">MAFVSVVLPAYKAAFLQQALDSILAQTFTDYELIIVDDDSPEDLERIVRQYDDPRIQYYRNPQNIGGRSLVAQWTNCIAYASGTYLVLAADDDYYHPEFLQTCVGLSQRYPHVDLIRTGAQQIDEHNQLIGIDGILPEYCSKYHYLFYWIQATAFTCMGNMMFKTEVLKKNGFIDFPCAFGSDTAIGVRMSEKGVASSPRMLFSFRISAIHLSSNINKLAEKLEANTLLFEWLKNLSYERPEDPLDQFMFEKTTWPVLYAKCTYDYYNLVIRHLPFYKFYEINKCRLLTRRDKFVMFLRFWKDQLIGHGG</sequence>
<feature type="domain" description="Glycosyltransferase 2-like" evidence="1">
    <location>
        <begin position="5"/>
        <end position="170"/>
    </location>
</feature>
<dbReference type="InterPro" id="IPR029044">
    <property type="entry name" value="Nucleotide-diphossugar_trans"/>
</dbReference>
<keyword evidence="3" id="KW-1185">Reference proteome</keyword>
<comment type="caution">
    <text evidence="2">The sequence shown here is derived from an EMBL/GenBank/DDBJ whole genome shotgun (WGS) entry which is preliminary data.</text>
</comment>
<dbReference type="Pfam" id="PF00535">
    <property type="entry name" value="Glycos_transf_2"/>
    <property type="match status" value="1"/>
</dbReference>
<organism evidence="2 3">
    <name type="scientific">Sphingobacterium suaedae</name>
    <dbReference type="NCBI Taxonomy" id="1686402"/>
    <lineage>
        <taxon>Bacteria</taxon>
        <taxon>Pseudomonadati</taxon>
        <taxon>Bacteroidota</taxon>
        <taxon>Sphingobacteriia</taxon>
        <taxon>Sphingobacteriales</taxon>
        <taxon>Sphingobacteriaceae</taxon>
        <taxon>Sphingobacterium</taxon>
    </lineage>
</organism>
<dbReference type="EMBL" id="JBHULR010000021">
    <property type="protein sequence ID" value="MFD2549948.1"/>
    <property type="molecule type" value="Genomic_DNA"/>
</dbReference>
<dbReference type="CDD" id="cd00761">
    <property type="entry name" value="Glyco_tranf_GTA_type"/>
    <property type="match status" value="1"/>
</dbReference>
<gene>
    <name evidence="2" type="ORF">ACFSR5_20045</name>
</gene>
<dbReference type="PANTHER" id="PTHR22916">
    <property type="entry name" value="GLYCOSYLTRANSFERASE"/>
    <property type="match status" value="1"/>
</dbReference>
<accession>A0ABW5KNS2</accession>
<reference evidence="3" key="1">
    <citation type="journal article" date="2019" name="Int. J. Syst. Evol. Microbiol.">
        <title>The Global Catalogue of Microorganisms (GCM) 10K type strain sequencing project: providing services to taxonomists for standard genome sequencing and annotation.</title>
        <authorList>
            <consortium name="The Broad Institute Genomics Platform"/>
            <consortium name="The Broad Institute Genome Sequencing Center for Infectious Disease"/>
            <person name="Wu L."/>
            <person name="Ma J."/>
        </authorList>
    </citation>
    <scope>NUCLEOTIDE SEQUENCE [LARGE SCALE GENOMIC DNA]</scope>
    <source>
        <strain evidence="3">KCTC 42662</strain>
    </source>
</reference>